<evidence type="ECO:0000313" key="1">
    <source>
        <dbReference type="EMBL" id="CAJ0588120.1"/>
    </source>
</evidence>
<evidence type="ECO:0000313" key="2">
    <source>
        <dbReference type="Proteomes" id="UP001176961"/>
    </source>
</evidence>
<sequence>MPEKAAKAEAAPRPVPPKVVITQPSSAELLPSSLTASIDTLPPGEKKKCCVIL</sequence>
<accession>A0AA36DJW7</accession>
<name>A0AA36DJW7_CYLNA</name>
<comment type="caution">
    <text evidence="1">The sequence shown here is derived from an EMBL/GenBank/DDBJ whole genome shotgun (WGS) entry which is preliminary data.</text>
</comment>
<keyword evidence="2" id="KW-1185">Reference proteome</keyword>
<dbReference type="EMBL" id="CATQJL010000001">
    <property type="protein sequence ID" value="CAJ0588120.1"/>
    <property type="molecule type" value="Genomic_DNA"/>
</dbReference>
<organism evidence="1 2">
    <name type="scientific">Cylicocyclus nassatus</name>
    <name type="common">Nematode worm</name>
    <dbReference type="NCBI Taxonomy" id="53992"/>
    <lineage>
        <taxon>Eukaryota</taxon>
        <taxon>Metazoa</taxon>
        <taxon>Ecdysozoa</taxon>
        <taxon>Nematoda</taxon>
        <taxon>Chromadorea</taxon>
        <taxon>Rhabditida</taxon>
        <taxon>Rhabditina</taxon>
        <taxon>Rhabditomorpha</taxon>
        <taxon>Strongyloidea</taxon>
        <taxon>Strongylidae</taxon>
        <taxon>Cylicocyclus</taxon>
    </lineage>
</organism>
<dbReference type="AlphaFoldDB" id="A0AA36DJW7"/>
<reference evidence="1" key="1">
    <citation type="submission" date="2023-07" db="EMBL/GenBank/DDBJ databases">
        <authorList>
            <consortium name="CYATHOMIX"/>
        </authorList>
    </citation>
    <scope>NUCLEOTIDE SEQUENCE</scope>
    <source>
        <strain evidence="1">N/A</strain>
    </source>
</reference>
<proteinExistence type="predicted"/>
<gene>
    <name evidence="1" type="ORF">CYNAS_LOCUS103</name>
</gene>
<protein>
    <submittedName>
        <fullName evidence="1">Uncharacterized protein</fullName>
    </submittedName>
</protein>
<dbReference type="Proteomes" id="UP001176961">
    <property type="component" value="Unassembled WGS sequence"/>
</dbReference>